<accession>A0A4Q9PZX4</accession>
<evidence type="ECO:0000313" key="1">
    <source>
        <dbReference type="EMBL" id="TBU60407.1"/>
    </source>
</evidence>
<sequence>MVAMSRRKATHFQTLRKPTHAYLALSGSPQARYGRTMSRAGVPRLRSLRRILRHRHTGSTFIQQAE</sequence>
<reference evidence="1 2" key="1">
    <citation type="submission" date="2019-01" db="EMBL/GenBank/DDBJ databases">
        <title>Draft genome sequences of three monokaryotic isolates of the white-rot basidiomycete fungus Dichomitus squalens.</title>
        <authorList>
            <consortium name="DOE Joint Genome Institute"/>
            <person name="Lopez S.C."/>
            <person name="Andreopoulos B."/>
            <person name="Pangilinan J."/>
            <person name="Lipzen A."/>
            <person name="Riley R."/>
            <person name="Ahrendt S."/>
            <person name="Ng V."/>
            <person name="Barry K."/>
            <person name="Daum C."/>
            <person name="Grigoriev I.V."/>
            <person name="Hilden K.S."/>
            <person name="Makela M.R."/>
            <person name="de Vries R.P."/>
        </authorList>
    </citation>
    <scope>NUCLEOTIDE SEQUENCE [LARGE SCALE GENOMIC DNA]</scope>
    <source>
        <strain evidence="1 2">CBS 464.89</strain>
    </source>
</reference>
<proteinExistence type="predicted"/>
<organism evidence="1 2">
    <name type="scientific">Dichomitus squalens</name>
    <dbReference type="NCBI Taxonomy" id="114155"/>
    <lineage>
        <taxon>Eukaryota</taxon>
        <taxon>Fungi</taxon>
        <taxon>Dikarya</taxon>
        <taxon>Basidiomycota</taxon>
        <taxon>Agaricomycotina</taxon>
        <taxon>Agaricomycetes</taxon>
        <taxon>Polyporales</taxon>
        <taxon>Polyporaceae</taxon>
        <taxon>Dichomitus</taxon>
    </lineage>
</organism>
<keyword evidence="2" id="KW-1185">Reference proteome</keyword>
<dbReference type="EMBL" id="ML145105">
    <property type="protein sequence ID" value="TBU60407.1"/>
    <property type="molecule type" value="Genomic_DNA"/>
</dbReference>
<gene>
    <name evidence="1" type="ORF">BD310DRAFT_922896</name>
</gene>
<name>A0A4Q9PZX4_9APHY</name>
<evidence type="ECO:0000313" key="2">
    <source>
        <dbReference type="Proteomes" id="UP000292082"/>
    </source>
</evidence>
<dbReference type="AlphaFoldDB" id="A0A4Q9PZX4"/>
<protein>
    <submittedName>
        <fullName evidence="1">Uncharacterized protein</fullName>
    </submittedName>
</protein>
<dbReference type="Proteomes" id="UP000292082">
    <property type="component" value="Unassembled WGS sequence"/>
</dbReference>